<evidence type="ECO:0000256" key="1">
    <source>
        <dbReference type="SAM" id="MobiDB-lite"/>
    </source>
</evidence>
<feature type="compositionally biased region" description="Basic and acidic residues" evidence="1">
    <location>
        <begin position="1758"/>
        <end position="1774"/>
    </location>
</feature>
<keyword evidence="2" id="KW-0472">Membrane</keyword>
<feature type="compositionally biased region" description="Basic residues" evidence="1">
    <location>
        <begin position="1780"/>
        <end position="1792"/>
    </location>
</feature>
<sequence>MSLFSASDDSFLHPSFLTDRMITSTTFLSNNFLRSKSIITSSSGFNYFDINHNILNIVTSSSNNGYFSTSDILLSDSFINFKSVSDSLSDSQTSILTSSSRPSDNKLLVSILTSITKNSASSESQILIPNSYARSFNEIVPTTSYQAEKLSGSLNQQSIPNDSINLFQDLTPVISKTYKHELIHSGVNIYSSYANIESTFLKDSLIPVPSVSYSNINFTSSTLLASSLQSLNRSKVSQNSQLSEVSQFTPILTSSSQHDISDVPSHTIFVSNGYQSASSTKFTTDRVTSSTVIRSQSIPASVNIQQTSSIQMSELLSHSFIPQSVYTSVLVTTPPSHQKIASTNILFRIAFNQSDQLIVPTKSSNEYASEIVSTYEIESSSAIISRTSANLITASSTISTNTIFSSLIVSDSILPMASIMVHSLSGTFVVEFTSYQIDASTSTLSGKATTNFVHDVSSTSKLTVYNSVIYLEYSTTLEKYQSTMQISDIFVSNDLSNSNFISMAQTPSMHLPLWSAGYFVTLSKSLDFNMIVTSVSSITEVTAQSISPSMNGHVLTRTISSSDNTAILTNENFQSSTYVLSTPSLTDSDYELKTSSTFSTSDQLNRTLDILMSINVTLQSTNDWKNDSELASVDQTPTPAYNSLFTSFQMATSSNTDFLPNSLLPSTSATYTELVTMTRATYSELFASTKLSLSLVSESYNELDTMPAASNILSLTLPPYIETTSDKVTLTTTFSDITSDMVTLPTHFSETNSDMVTLPTTFSDITSDMITLPTTFSKTNSDMITLQTNFSKTNSDMITLQTTYSKTTSDMVTLPTNYSEITSDMVTLPTIFSEVNSDMATLQTVSEMVTLPTTFSETNSDAVTLQTTYSETTSDMVTLPTTYSELPTSSISDFDNSTRILILPSLITASVISIVSEINPSILSVQPYSSEFLANFDITSNLYQSRDIISTTNFSELIIPTVSELVTHTLSEQLSNSSGLHVLTAITVSDSFSSESLLPTQSELLSSELSIQLNQSFTVDFSSTHTSVAALSSYKASPSELIISQTFSLFSLLSSGTSFSDLTVSTNTGTTHQFLESSLFESKLTSLVSASSLSVPTSDMVLMSSKIISTLSDSITVSNDNSTAIVIVTTSSVDFPTTRIEIGITPSLSQDTTKNVFPSFSSSTDDASISLSLEASLPTLPTVASTLTTVPSVASIFLSLDIVATGPTMEGVQSTLAASPIKPTVISRTVSRDVVSTSIAHVVSTSVSHVVSTIVVVSTISLPVMSSGIESQSSVELLTASPVGLTTNLPSGNVSLVSIMNNPVGSSSSLIDLTYDFIHPSSLFIVTLTDVFDSTTTVQLSTTDNFYSITSLHPSTSEVIISTTILLPTSTESLHNNTEGLNTSSALTSYWIRTVLKIRSSVNISTDEFKNDMEMNLLNAYTQAYQRQEEIDNGVYEPLLRKKRMATSNTGDLKLQILNISRIPDNSDVDVVYILQQNGEYVPASVASDRLNLFSEQELALQLGYVVSLNAKPYNAPVVSPVTEDKKLWIIGAVLGPIAFIFLIWIILCCVFRCCKKPAHEENKQQNFSEPHLVMVKRADGQGEREELDIQVIHNQTEYVEEPVEKSSGPAMLSNTKRGLYKVNPNQNVPQTDYKPSPRKKFPVKKGFISKDDIYVLSEGGDTATYVSEGDLTTSSKPKPKTRKSKPIKDAAKTTDNYTGEESMTELESMEARYQMQPTQHELLDEELLQKAEIERKRNKQRLRERRKTDGQSSNRLSNKDTEESDVANEKHLPDVFVQKPRKRPSKPKRSKTISNKNDGYSDDENEEVEKAPESLNEARKRMHRLLDDAFSLLSSSTSSVGNKVNPLKDDENFKPQTRPRSKKPIPENVVEEKKHTPMYLNPAFSSYENFPNNGIETWSPYRAGDDITRISLPQSQVIKDRTPRQEKLNTSTFSENLQTGLRDNYYTTEPAKPIVIKTKGLDNNGTKQNGVTHRGSAMPNGSSSYPGIQNFEDIPTTHLTSYGNVNSSTDENNIEMEILTSNHGNGHAGKFKHRPHQAWHGEDEMDVIKKSIQPGVSPSPLIECIRDELNHLSKHTDSKNCNNVSNGDINV</sequence>
<feature type="compositionally biased region" description="Basic residues" evidence="1">
    <location>
        <begin position="1737"/>
        <end position="1746"/>
    </location>
</feature>
<feature type="region of interest" description="Disordered" evidence="1">
    <location>
        <begin position="1665"/>
        <end position="1702"/>
    </location>
</feature>
<organism evidence="3 4">
    <name type="scientific">Patella caerulea</name>
    <name type="common">Rayed Mediterranean limpet</name>
    <dbReference type="NCBI Taxonomy" id="87958"/>
    <lineage>
        <taxon>Eukaryota</taxon>
        <taxon>Metazoa</taxon>
        <taxon>Spiralia</taxon>
        <taxon>Lophotrochozoa</taxon>
        <taxon>Mollusca</taxon>
        <taxon>Gastropoda</taxon>
        <taxon>Patellogastropoda</taxon>
        <taxon>Patelloidea</taxon>
        <taxon>Patellidae</taxon>
        <taxon>Patella</taxon>
    </lineage>
</organism>
<dbReference type="Pfam" id="PF12877">
    <property type="entry name" value="KIAA1549"/>
    <property type="match status" value="1"/>
</dbReference>
<comment type="caution">
    <text evidence="3">The sequence shown here is derived from an EMBL/GenBank/DDBJ whole genome shotgun (WGS) entry which is preliminary data.</text>
</comment>
<feature type="transmembrane region" description="Helical" evidence="2">
    <location>
        <begin position="1528"/>
        <end position="1552"/>
    </location>
</feature>
<dbReference type="InterPro" id="IPR024606">
    <property type="entry name" value="KIAA1549"/>
</dbReference>
<dbReference type="PANTHER" id="PTHR21590">
    <property type="entry name" value="SEA DOMAIN-CONTAINING PROTEIN"/>
    <property type="match status" value="1"/>
</dbReference>
<evidence type="ECO:0000256" key="2">
    <source>
        <dbReference type="SAM" id="Phobius"/>
    </source>
</evidence>
<keyword evidence="2" id="KW-1133">Transmembrane helix</keyword>
<reference evidence="3 4" key="1">
    <citation type="submission" date="2024-01" db="EMBL/GenBank/DDBJ databases">
        <title>The genome of the rayed Mediterranean limpet Patella caerulea (Linnaeus, 1758).</title>
        <authorList>
            <person name="Anh-Thu Weber A."/>
            <person name="Halstead-Nussloch G."/>
        </authorList>
    </citation>
    <scope>NUCLEOTIDE SEQUENCE [LARGE SCALE GENOMIC DNA]</scope>
    <source>
        <strain evidence="3">AATW-2023a</strain>
        <tissue evidence="3">Whole specimen</tissue>
    </source>
</reference>
<proteinExistence type="predicted"/>
<gene>
    <name evidence="3" type="ORF">SNE40_002744</name>
</gene>
<feature type="region of interest" description="Disordered" evidence="1">
    <location>
        <begin position="1621"/>
        <end position="1640"/>
    </location>
</feature>
<feature type="region of interest" description="Disordered" evidence="1">
    <location>
        <begin position="1836"/>
        <end position="1864"/>
    </location>
</feature>
<keyword evidence="2" id="KW-0812">Transmembrane</keyword>
<evidence type="ECO:0000313" key="3">
    <source>
        <dbReference type="EMBL" id="KAK6190993.1"/>
    </source>
</evidence>
<dbReference type="EMBL" id="JAZGQO010000002">
    <property type="protein sequence ID" value="KAK6190993.1"/>
    <property type="molecule type" value="Genomic_DNA"/>
</dbReference>
<evidence type="ECO:0000313" key="4">
    <source>
        <dbReference type="Proteomes" id="UP001347796"/>
    </source>
</evidence>
<accession>A0AAN8K9A8</accession>
<name>A0AAN8K9A8_PATCE</name>
<dbReference type="PANTHER" id="PTHR21590:SF6">
    <property type="entry name" value="SEA DOMAIN-CONTAINING PROTEIN"/>
    <property type="match status" value="1"/>
</dbReference>
<feature type="region of interest" description="Disordered" evidence="1">
    <location>
        <begin position="1736"/>
        <end position="1815"/>
    </location>
</feature>
<keyword evidence="4" id="KW-1185">Reference proteome</keyword>
<dbReference type="Proteomes" id="UP001347796">
    <property type="component" value="Unassembled WGS sequence"/>
</dbReference>
<protein>
    <submittedName>
        <fullName evidence="3">Uncharacterized protein</fullName>
    </submittedName>
</protein>